<reference evidence="2 3" key="1">
    <citation type="submission" date="2022-04" db="EMBL/GenBank/DDBJ databases">
        <title>Identification of a novel bacterium isolated from mangrove sediments.</title>
        <authorList>
            <person name="Pan X."/>
        </authorList>
    </citation>
    <scope>NUCLEOTIDE SEQUENCE [LARGE SCALE GENOMIC DNA]</scope>
    <source>
        <strain evidence="2 3">B2638</strain>
    </source>
</reference>
<keyword evidence="3" id="KW-1185">Reference proteome</keyword>
<dbReference type="Pfam" id="PF03372">
    <property type="entry name" value="Exo_endo_phos"/>
    <property type="match status" value="1"/>
</dbReference>
<keyword evidence="2" id="KW-0255">Endonuclease</keyword>
<dbReference type="Gene3D" id="3.60.10.10">
    <property type="entry name" value="Endonuclease/exonuclease/phosphatase"/>
    <property type="match status" value="1"/>
</dbReference>
<dbReference type="EMBL" id="JALHLG010000007">
    <property type="protein sequence ID" value="MCJ2186819.1"/>
    <property type="molecule type" value="Genomic_DNA"/>
</dbReference>
<dbReference type="GO" id="GO:0004519">
    <property type="term" value="F:endonuclease activity"/>
    <property type="evidence" value="ECO:0007669"/>
    <property type="project" value="UniProtKB-KW"/>
</dbReference>
<feature type="non-terminal residue" evidence="2">
    <location>
        <position position="298"/>
    </location>
</feature>
<evidence type="ECO:0000259" key="1">
    <source>
        <dbReference type="Pfam" id="PF03372"/>
    </source>
</evidence>
<protein>
    <submittedName>
        <fullName evidence="2">Endonuclease/exonuclease/phosphatase family protein</fullName>
    </submittedName>
</protein>
<proteinExistence type="predicted"/>
<evidence type="ECO:0000313" key="2">
    <source>
        <dbReference type="EMBL" id="MCJ2186819.1"/>
    </source>
</evidence>
<comment type="caution">
    <text evidence="2">The sequence shown here is derived from an EMBL/GenBank/DDBJ whole genome shotgun (WGS) entry which is preliminary data.</text>
</comment>
<sequence length="298" mass="31842">MCLPVLAAAWFGGALPVLDLASLAELPAALVSGVCAIRLLLRARTKAGKGLAGLCLIPGAVALVPAPQPASCPPAQATLRVAWINAHNPALARPIADWIARERPEIVGVAEVGKRARKLRAYLAKHYPYRQSCLTRGRCSTLVYAAMRPRDAEPLAHGDPANRKALSAVRMAFAPLALGNGGEVLATHLSRPLPLGRQRAELAELETALQSPADAIVMGDFNMSPRMRTLRAFARRNGLRVAAAGGPTWPVRYGGHRIGGLWQIDQLLVGRNWRVAAVRRSPDLGSDHLGYVADLCRA</sequence>
<dbReference type="RefSeq" id="WP_243919641.1">
    <property type="nucleotide sequence ID" value="NZ_JALHLG010000007.1"/>
</dbReference>
<dbReference type="InterPro" id="IPR005135">
    <property type="entry name" value="Endo/exonuclease/phosphatase"/>
</dbReference>
<keyword evidence="2" id="KW-0540">Nuclease</keyword>
<dbReference type="SUPFAM" id="SSF56219">
    <property type="entry name" value="DNase I-like"/>
    <property type="match status" value="1"/>
</dbReference>
<keyword evidence="2" id="KW-0378">Hydrolase</keyword>
<gene>
    <name evidence="2" type="ORF">MTR66_08335</name>
</gene>
<evidence type="ECO:0000313" key="3">
    <source>
        <dbReference type="Proteomes" id="UP001202281"/>
    </source>
</evidence>
<dbReference type="InterPro" id="IPR036691">
    <property type="entry name" value="Endo/exonu/phosph_ase_sf"/>
</dbReference>
<dbReference type="Proteomes" id="UP001202281">
    <property type="component" value="Unassembled WGS sequence"/>
</dbReference>
<feature type="domain" description="Endonuclease/exonuclease/phosphatase" evidence="1">
    <location>
        <begin position="88"/>
        <end position="288"/>
    </location>
</feature>
<accession>A0ABT0BP48</accession>
<name>A0ABT0BP48_9SPHN</name>
<organism evidence="2 3">
    <name type="scientific">Novosphingobium beihaiensis</name>
    <dbReference type="NCBI Taxonomy" id="2930389"/>
    <lineage>
        <taxon>Bacteria</taxon>
        <taxon>Pseudomonadati</taxon>
        <taxon>Pseudomonadota</taxon>
        <taxon>Alphaproteobacteria</taxon>
        <taxon>Sphingomonadales</taxon>
        <taxon>Sphingomonadaceae</taxon>
        <taxon>Novosphingobium</taxon>
    </lineage>
</organism>